<gene>
    <name evidence="7 8" type="primary">deoC</name>
    <name evidence="8" type="ORF">IAD15_04605</name>
</gene>
<evidence type="ECO:0000313" key="8">
    <source>
        <dbReference type="EMBL" id="HIU13331.1"/>
    </source>
</evidence>
<comment type="subcellular location">
    <subcellularLocation>
        <location evidence="7">Cytoplasm</location>
    </subcellularLocation>
</comment>
<dbReference type="InterPro" id="IPR011343">
    <property type="entry name" value="DeoC"/>
</dbReference>
<comment type="pathway">
    <text evidence="7">Carbohydrate degradation; 2-deoxy-D-ribose 1-phosphate degradation; D-glyceraldehyde 3-phosphate and acetaldehyde from 2-deoxy-alpha-D-ribose 1-phosphate: step 2/2.</text>
</comment>
<evidence type="ECO:0000256" key="1">
    <source>
        <dbReference type="ARBA" id="ARBA00010936"/>
    </source>
</evidence>
<sequence length="214" mass="22892">MNLAKYIDHTNLKPEATPQDINRLIDEAKTYHFASVCINPCYVGYAKKKLQDSDVKVCTVIGFPLGANTSAVKAFETAEAIRQGADEIDMVIAIGALKAGLYQEVQQDIEAVVKASQGHLVKVILETCLLSREEIVKACQLAMAAGAQFVKTSTGFNKHGATVEDVALMKATVGEKMMVKASGGIRTLQDALQMIEAGASRLGTSSGVMLVNRS</sequence>
<proteinExistence type="inferred from homology"/>
<evidence type="ECO:0000256" key="2">
    <source>
        <dbReference type="ARBA" id="ARBA00022490"/>
    </source>
</evidence>
<dbReference type="GO" id="GO:0009264">
    <property type="term" value="P:deoxyribonucleotide catabolic process"/>
    <property type="evidence" value="ECO:0007669"/>
    <property type="project" value="UniProtKB-UniRule"/>
</dbReference>
<evidence type="ECO:0000256" key="6">
    <source>
        <dbReference type="ARBA" id="ARBA00056337"/>
    </source>
</evidence>
<evidence type="ECO:0000256" key="3">
    <source>
        <dbReference type="ARBA" id="ARBA00023239"/>
    </source>
</evidence>
<evidence type="ECO:0000256" key="7">
    <source>
        <dbReference type="HAMAP-Rule" id="MF_00114"/>
    </source>
</evidence>
<name>A0A9D1L0R2_9FIRM</name>
<dbReference type="EMBL" id="DVMJ01000040">
    <property type="protein sequence ID" value="HIU13331.1"/>
    <property type="molecule type" value="Genomic_DNA"/>
</dbReference>
<dbReference type="Pfam" id="PF01791">
    <property type="entry name" value="DeoC"/>
    <property type="match status" value="1"/>
</dbReference>
<dbReference type="PIRSF" id="PIRSF001357">
    <property type="entry name" value="DeoC"/>
    <property type="match status" value="1"/>
</dbReference>
<dbReference type="HAMAP" id="MF_00114">
    <property type="entry name" value="DeoC_type1"/>
    <property type="match status" value="1"/>
</dbReference>
<comment type="function">
    <text evidence="6 7">Catalyzes a reversible aldol reaction between acetaldehyde and D-glyceraldehyde 3-phosphate to generate 2-deoxy-D-ribose 5-phosphate.</text>
</comment>
<comment type="similarity">
    <text evidence="1 7">Belongs to the DeoC/FbaB aldolase family. DeoC type 1 subfamily.</text>
</comment>
<dbReference type="EC" id="4.1.2.4" evidence="7"/>
<dbReference type="PANTHER" id="PTHR10889">
    <property type="entry name" value="DEOXYRIBOSE-PHOSPHATE ALDOLASE"/>
    <property type="match status" value="1"/>
</dbReference>
<dbReference type="InterPro" id="IPR013785">
    <property type="entry name" value="Aldolase_TIM"/>
</dbReference>
<organism evidence="8 9">
    <name type="scientific">Candidatus Fimiplasma intestinipullorum</name>
    <dbReference type="NCBI Taxonomy" id="2840825"/>
    <lineage>
        <taxon>Bacteria</taxon>
        <taxon>Bacillati</taxon>
        <taxon>Bacillota</taxon>
        <taxon>Clostridia</taxon>
        <taxon>Eubacteriales</taxon>
        <taxon>Candidatus Fimiplasma</taxon>
    </lineage>
</organism>
<dbReference type="GO" id="GO:0016052">
    <property type="term" value="P:carbohydrate catabolic process"/>
    <property type="evidence" value="ECO:0007669"/>
    <property type="project" value="TreeGrafter"/>
</dbReference>
<dbReference type="InterPro" id="IPR002915">
    <property type="entry name" value="DeoC/FbaB/LacD_aldolase"/>
</dbReference>
<dbReference type="Proteomes" id="UP000824175">
    <property type="component" value="Unassembled WGS sequence"/>
</dbReference>
<accession>A0A9D1L0R2</accession>
<dbReference type="Gene3D" id="3.20.20.70">
    <property type="entry name" value="Aldolase class I"/>
    <property type="match status" value="1"/>
</dbReference>
<reference evidence="8" key="2">
    <citation type="journal article" date="2021" name="PeerJ">
        <title>Extensive microbial diversity within the chicken gut microbiome revealed by metagenomics and culture.</title>
        <authorList>
            <person name="Gilroy R."/>
            <person name="Ravi A."/>
            <person name="Getino M."/>
            <person name="Pursley I."/>
            <person name="Horton D.L."/>
            <person name="Alikhan N.F."/>
            <person name="Baker D."/>
            <person name="Gharbi K."/>
            <person name="Hall N."/>
            <person name="Watson M."/>
            <person name="Adriaenssens E.M."/>
            <person name="Foster-Nyarko E."/>
            <person name="Jarju S."/>
            <person name="Secka A."/>
            <person name="Antonio M."/>
            <person name="Oren A."/>
            <person name="Chaudhuri R.R."/>
            <person name="La Ragione R."/>
            <person name="Hildebrand F."/>
            <person name="Pallen M.J."/>
        </authorList>
    </citation>
    <scope>NUCLEOTIDE SEQUENCE</scope>
    <source>
        <strain evidence="8">CHK195-11698</strain>
    </source>
</reference>
<dbReference type="NCBIfam" id="TIGR00126">
    <property type="entry name" value="deoC"/>
    <property type="match status" value="1"/>
</dbReference>
<reference evidence="8" key="1">
    <citation type="submission" date="2020-10" db="EMBL/GenBank/DDBJ databases">
        <authorList>
            <person name="Gilroy R."/>
        </authorList>
    </citation>
    <scope>NUCLEOTIDE SEQUENCE</scope>
    <source>
        <strain evidence="8">CHK195-11698</strain>
    </source>
</reference>
<keyword evidence="4 7" id="KW-0704">Schiff base</keyword>
<dbReference type="AlphaFoldDB" id="A0A9D1L0R2"/>
<feature type="active site" description="Proton donor/acceptor" evidence="7">
    <location>
        <position position="89"/>
    </location>
</feature>
<evidence type="ECO:0000313" key="9">
    <source>
        <dbReference type="Proteomes" id="UP000824175"/>
    </source>
</evidence>
<dbReference type="SUPFAM" id="SSF51569">
    <property type="entry name" value="Aldolase"/>
    <property type="match status" value="1"/>
</dbReference>
<keyword evidence="2 7" id="KW-0963">Cytoplasm</keyword>
<comment type="catalytic activity">
    <reaction evidence="5 7">
        <text>2-deoxy-D-ribose 5-phosphate = D-glyceraldehyde 3-phosphate + acetaldehyde</text>
        <dbReference type="Rhea" id="RHEA:12821"/>
        <dbReference type="ChEBI" id="CHEBI:15343"/>
        <dbReference type="ChEBI" id="CHEBI:59776"/>
        <dbReference type="ChEBI" id="CHEBI:62877"/>
        <dbReference type="EC" id="4.1.2.4"/>
    </reaction>
</comment>
<dbReference type="GO" id="GO:0004139">
    <property type="term" value="F:deoxyribose-phosphate aldolase activity"/>
    <property type="evidence" value="ECO:0007669"/>
    <property type="project" value="UniProtKB-UniRule"/>
</dbReference>
<dbReference type="PANTHER" id="PTHR10889:SF1">
    <property type="entry name" value="DEOXYRIBOSE-PHOSPHATE ALDOLASE"/>
    <property type="match status" value="1"/>
</dbReference>
<protein>
    <recommendedName>
        <fullName evidence="7">Deoxyribose-phosphate aldolase</fullName>
        <shortName evidence="7">DERA</shortName>
        <ecNumber evidence="7">4.1.2.4</ecNumber>
    </recommendedName>
    <alternativeName>
        <fullName evidence="7">2-deoxy-D-ribose 5-phosphate aldolase</fullName>
    </alternativeName>
    <alternativeName>
        <fullName evidence="7">Phosphodeoxyriboaldolase</fullName>
        <shortName evidence="7">Deoxyriboaldolase</shortName>
    </alternativeName>
</protein>
<dbReference type="SMART" id="SM01133">
    <property type="entry name" value="DeoC"/>
    <property type="match status" value="1"/>
</dbReference>
<keyword evidence="3 7" id="KW-0456">Lyase</keyword>
<dbReference type="InterPro" id="IPR028581">
    <property type="entry name" value="DeoC_typeI"/>
</dbReference>
<feature type="active site" description="Proton donor/acceptor" evidence="7">
    <location>
        <position position="180"/>
    </location>
</feature>
<evidence type="ECO:0000256" key="5">
    <source>
        <dbReference type="ARBA" id="ARBA00048791"/>
    </source>
</evidence>
<dbReference type="CDD" id="cd00959">
    <property type="entry name" value="DeoC"/>
    <property type="match status" value="1"/>
</dbReference>
<dbReference type="GO" id="GO:0006018">
    <property type="term" value="P:2-deoxyribose 1-phosphate catabolic process"/>
    <property type="evidence" value="ECO:0007669"/>
    <property type="project" value="UniProtKB-UniRule"/>
</dbReference>
<comment type="caution">
    <text evidence="8">The sequence shown here is derived from an EMBL/GenBank/DDBJ whole genome shotgun (WGS) entry which is preliminary data.</text>
</comment>
<evidence type="ECO:0000256" key="4">
    <source>
        <dbReference type="ARBA" id="ARBA00023270"/>
    </source>
</evidence>
<dbReference type="FunFam" id="3.20.20.70:FF:000044">
    <property type="entry name" value="Deoxyribose-phosphate aldolase"/>
    <property type="match status" value="1"/>
</dbReference>
<dbReference type="GO" id="GO:0005737">
    <property type="term" value="C:cytoplasm"/>
    <property type="evidence" value="ECO:0007669"/>
    <property type="project" value="UniProtKB-SubCell"/>
</dbReference>
<feature type="active site" description="Schiff-base intermediate with acetaldehyde" evidence="7">
    <location>
        <position position="151"/>
    </location>
</feature>